<evidence type="ECO:0000259" key="1">
    <source>
        <dbReference type="PROSITE" id="PS50883"/>
    </source>
</evidence>
<dbReference type="InterPro" id="IPR029787">
    <property type="entry name" value="Nucleotide_cyclase"/>
</dbReference>
<keyword evidence="3" id="KW-1185">Reference proteome</keyword>
<dbReference type="Pfam" id="PF00563">
    <property type="entry name" value="EAL"/>
    <property type="match status" value="1"/>
</dbReference>
<dbReference type="PANTHER" id="PTHR33121">
    <property type="entry name" value="CYCLIC DI-GMP PHOSPHODIESTERASE PDEF"/>
    <property type="match status" value="1"/>
</dbReference>
<dbReference type="InterPro" id="IPR001633">
    <property type="entry name" value="EAL_dom"/>
</dbReference>
<name>A0A4Y8WKR1_9VIBR</name>
<dbReference type="Proteomes" id="UP000297753">
    <property type="component" value="Unassembled WGS sequence"/>
</dbReference>
<proteinExistence type="predicted"/>
<comment type="caution">
    <text evidence="2">The sequence shown here is derived from an EMBL/GenBank/DDBJ whole genome shotgun (WGS) entry which is preliminary data.</text>
</comment>
<dbReference type="Gene3D" id="3.30.70.270">
    <property type="match status" value="1"/>
</dbReference>
<dbReference type="OrthoDB" id="9814202at2"/>
<dbReference type="GO" id="GO:0071111">
    <property type="term" value="F:cyclic-guanylate-specific phosphodiesterase activity"/>
    <property type="evidence" value="ECO:0007669"/>
    <property type="project" value="InterPro"/>
</dbReference>
<dbReference type="InterPro" id="IPR043128">
    <property type="entry name" value="Rev_trsase/Diguanyl_cyclase"/>
</dbReference>
<dbReference type="AlphaFoldDB" id="A0A4Y8WKR1"/>
<dbReference type="InterPro" id="IPR035919">
    <property type="entry name" value="EAL_sf"/>
</dbReference>
<organism evidence="2 3">
    <name type="scientific">Vibrio ouci</name>
    <dbReference type="NCBI Taxonomy" id="2499078"/>
    <lineage>
        <taxon>Bacteria</taxon>
        <taxon>Pseudomonadati</taxon>
        <taxon>Pseudomonadota</taxon>
        <taxon>Gammaproteobacteria</taxon>
        <taxon>Vibrionales</taxon>
        <taxon>Vibrionaceae</taxon>
        <taxon>Vibrio</taxon>
    </lineage>
</organism>
<evidence type="ECO:0000313" key="3">
    <source>
        <dbReference type="Proteomes" id="UP000297753"/>
    </source>
</evidence>
<dbReference type="PANTHER" id="PTHR33121:SF70">
    <property type="entry name" value="SIGNALING PROTEIN YKOW"/>
    <property type="match status" value="1"/>
</dbReference>
<dbReference type="SUPFAM" id="SSF55073">
    <property type="entry name" value="Nucleotide cyclase"/>
    <property type="match status" value="1"/>
</dbReference>
<gene>
    <name evidence="2" type="ORF">ELS82_00735</name>
</gene>
<dbReference type="RefSeq" id="WP_134833768.1">
    <property type="nucleotide sequence ID" value="NZ_SATR01000001.1"/>
</dbReference>
<evidence type="ECO:0000313" key="2">
    <source>
        <dbReference type="EMBL" id="TFH93517.1"/>
    </source>
</evidence>
<dbReference type="SUPFAM" id="SSF141868">
    <property type="entry name" value="EAL domain-like"/>
    <property type="match status" value="1"/>
</dbReference>
<feature type="domain" description="EAL" evidence="1">
    <location>
        <begin position="279"/>
        <end position="538"/>
    </location>
</feature>
<dbReference type="Gene3D" id="3.20.20.450">
    <property type="entry name" value="EAL domain"/>
    <property type="match status" value="1"/>
</dbReference>
<accession>A0A4Y8WKR1</accession>
<reference evidence="2 3" key="1">
    <citation type="submission" date="2019-01" db="EMBL/GenBank/DDBJ databases">
        <title>Vibrio BEI176 sp. nov, a marine bacterium isolated from China: eastern marignal seas.</title>
        <authorList>
            <person name="Li B."/>
        </authorList>
    </citation>
    <scope>NUCLEOTIDE SEQUENCE [LARGE SCALE GENOMIC DNA]</scope>
    <source>
        <strain evidence="2 3">BEI176</strain>
    </source>
</reference>
<dbReference type="CDD" id="cd01948">
    <property type="entry name" value="EAL"/>
    <property type="match status" value="1"/>
</dbReference>
<dbReference type="SMART" id="SM00052">
    <property type="entry name" value="EAL"/>
    <property type="match status" value="1"/>
</dbReference>
<dbReference type="EMBL" id="SATR01000001">
    <property type="protein sequence ID" value="TFH93517.1"/>
    <property type="molecule type" value="Genomic_DNA"/>
</dbReference>
<dbReference type="InterPro" id="IPR000160">
    <property type="entry name" value="GGDEF_dom"/>
</dbReference>
<dbReference type="InterPro" id="IPR050706">
    <property type="entry name" value="Cyclic-di-GMP_PDE-like"/>
</dbReference>
<protein>
    <submittedName>
        <fullName evidence="2">GGDEF domain-containing protein</fullName>
    </submittedName>
</protein>
<dbReference type="PROSITE" id="PS50883">
    <property type="entry name" value="EAL"/>
    <property type="match status" value="1"/>
</dbReference>
<dbReference type="SMART" id="SM00267">
    <property type="entry name" value="GGDEF"/>
    <property type="match status" value="1"/>
</dbReference>
<sequence length="540" mass="62165">MKNLSDQIEAMNIAYVVVNSEMQVLEISTQASELFRVDGGQYLFGSNVSFIDEEFNFIDLPQQLRRAIEEQMEIELEVGLSYPDKNVEWAKLSLIRYKDFYIISLIEHGELIAARRLNRQLSTQDPHTGLLYREAFLSKLNLLEQNGTVCCVRICNYQRINEIWGTAVANLVFMEVLSRVLSELPSALCSKHSTDSFNLFIPPETAFDVERFYSLLNEPFHFNHRHFFSNVALGYYVEKEGDSHELSLNKAEMAILDVLTERVRLAEFQEELARQIEHQNNLETEFRAALNKDRLEEDFYVLFQPVHEADSQRVAGAECLIRWTLNGQFVSPVEFIPIAERIGDIGLLTQFNIGQLSRLVLKLEQKGIDTQTLLFALNISVVEILDVEFIDKLMSSITKHQLSPNQIKLELTESALIDNFNYVNQTLERLQGYGFRISIDDFGTGFSSLSYLCRLSFDEIKIDRAFVTNVVEDTKLQTVFNSVALLAQNMMKPVVAEGVETVEQLIYAKAKKVEYIQGFYFSKPLPEEEFINYLLERQHT</sequence>